<dbReference type="InterPro" id="IPR036188">
    <property type="entry name" value="FAD/NAD-bd_sf"/>
</dbReference>
<dbReference type="EMBL" id="SMFL01000007">
    <property type="protein sequence ID" value="TDE13362.1"/>
    <property type="molecule type" value="Genomic_DNA"/>
</dbReference>
<sequence length="669" mass="74342">MKITLAHTFCLIAFLLSGFQSKTEAPVQVDICIYGATSAGVIAAYTAKKMGKSVVLIEPGTHLGGMTSGGLGQTDIGNKYAISGLSRDFYRRIGKHYGKFEQWIFEPHVAKKYLQQYLDEAGIKVLYLNRIVSAQKNNGSIESIVLENSIKPEASTNQTIRAKVYMDCTYEGDLMARAGVSYAVGREDNADYKETINGVQLMTGHQFPNGIDPYKIPGKPESGLLWGISNENLLPNGTGDKKAQAYNYRICLTSDLKNQVPITRPAGYDSTRYELLVRLMNKQPERKTLNDYFIWSRMPNNKTDINNRNGFSTDMIGMNYEYPDGDYKKRAEIIRDHEVYTKGLLYFVGHDSRVPQELRQEMLKWGYPKDEYTDTGNWSPQLYIREARRMVGNYVMTQANCEGKEKVEDGVGMAAYTMDSHNIQRIVVNGMVKNEGNVEVGGFGPYPISYQSIVPKEKECSNLLVPVCLSATHIAYGSIRMEPVFMVLAQSASVAAVMAIDKKTSVQKVDVKKLQAQLKVNPMSNGSNADVLADNEDKTSVVVTGNWSIQNKGGYGPTFLASDAAAKDLQTVKFTPKVEKAGKYNAYIYFPKLPNMSSQIKLSLFDGKTKKEINVKESDIVVVGQTSGEWFHLGTYNFQPGKNAYVEISNSGTDGLVFADAVLLVPDFK</sequence>
<evidence type="ECO:0000256" key="2">
    <source>
        <dbReference type="ARBA" id="ARBA00022723"/>
    </source>
</evidence>
<keyword evidence="4" id="KW-0408">Iron</keyword>
<keyword evidence="5" id="KW-0411">Iron-sulfur</keyword>
<keyword evidence="1" id="KW-0004">4Fe-4S</keyword>
<keyword evidence="3" id="KW-0560">Oxidoreductase</keyword>
<dbReference type="InterPro" id="IPR039650">
    <property type="entry name" value="HdrA-like"/>
</dbReference>
<evidence type="ECO:0000256" key="1">
    <source>
        <dbReference type="ARBA" id="ARBA00022485"/>
    </source>
</evidence>
<dbReference type="Gene3D" id="3.50.50.60">
    <property type="entry name" value="FAD/NAD(P)-binding domain"/>
    <property type="match status" value="1"/>
</dbReference>
<evidence type="ECO:0000256" key="4">
    <source>
        <dbReference type="ARBA" id="ARBA00023004"/>
    </source>
</evidence>
<proteinExistence type="predicted"/>
<dbReference type="InterPro" id="IPR033803">
    <property type="entry name" value="CBD-like_Golvesin-Xly"/>
</dbReference>
<dbReference type="Proteomes" id="UP000294850">
    <property type="component" value="Unassembled WGS sequence"/>
</dbReference>
<dbReference type="GO" id="GO:0051539">
    <property type="term" value="F:4 iron, 4 sulfur cluster binding"/>
    <property type="evidence" value="ECO:0007669"/>
    <property type="project" value="UniProtKB-KW"/>
</dbReference>
<organism evidence="7 8">
    <name type="scientific">Dyadobacter psychrotolerans</name>
    <dbReference type="NCBI Taxonomy" id="2541721"/>
    <lineage>
        <taxon>Bacteria</taxon>
        <taxon>Pseudomonadati</taxon>
        <taxon>Bacteroidota</taxon>
        <taxon>Cytophagia</taxon>
        <taxon>Cytophagales</taxon>
        <taxon>Spirosomataceae</taxon>
        <taxon>Dyadobacter</taxon>
    </lineage>
</organism>
<keyword evidence="2" id="KW-0479">Metal-binding</keyword>
<dbReference type="SUPFAM" id="SSF51905">
    <property type="entry name" value="FAD/NAD(P)-binding domain"/>
    <property type="match status" value="1"/>
</dbReference>
<evidence type="ECO:0000256" key="3">
    <source>
        <dbReference type="ARBA" id="ARBA00023002"/>
    </source>
</evidence>
<evidence type="ECO:0000313" key="8">
    <source>
        <dbReference type="Proteomes" id="UP000294850"/>
    </source>
</evidence>
<feature type="domain" description="Golvesin/Xly CBD-like" evidence="6">
    <location>
        <begin position="531"/>
        <end position="665"/>
    </location>
</feature>
<evidence type="ECO:0000259" key="6">
    <source>
        <dbReference type="Pfam" id="PF25275"/>
    </source>
</evidence>
<dbReference type="PANTHER" id="PTHR43498">
    <property type="entry name" value="FERREDOXIN:COB-COM HETERODISULFIDE REDUCTASE SUBUNIT A"/>
    <property type="match status" value="1"/>
</dbReference>
<accession>A0A4R5DH41</accession>
<dbReference type="Pfam" id="PF12831">
    <property type="entry name" value="FAD_oxidored"/>
    <property type="match status" value="1"/>
</dbReference>
<dbReference type="AlphaFoldDB" id="A0A4R5DH41"/>
<evidence type="ECO:0000313" key="7">
    <source>
        <dbReference type="EMBL" id="TDE13362.1"/>
    </source>
</evidence>
<gene>
    <name evidence="7" type="ORF">E0F88_20195</name>
</gene>
<dbReference type="RefSeq" id="WP_131960083.1">
    <property type="nucleotide sequence ID" value="NZ_SMFL01000007.1"/>
</dbReference>
<reference evidence="7 8" key="1">
    <citation type="submission" date="2019-03" db="EMBL/GenBank/DDBJ databases">
        <title>Dyadobacter AR-3-6 sp. nov., isolated from arctic soil.</title>
        <authorList>
            <person name="Chaudhary D.K."/>
        </authorList>
    </citation>
    <scope>NUCLEOTIDE SEQUENCE [LARGE SCALE GENOMIC DNA]</scope>
    <source>
        <strain evidence="7 8">AR-3-6</strain>
    </source>
</reference>
<protein>
    <submittedName>
        <fullName evidence="7">FAD-dependent oxidoreductase</fullName>
    </submittedName>
</protein>
<dbReference type="Pfam" id="PF25275">
    <property type="entry name" value="Golvesin_C"/>
    <property type="match status" value="1"/>
</dbReference>
<keyword evidence="8" id="KW-1185">Reference proteome</keyword>
<name>A0A4R5DH41_9BACT</name>
<dbReference type="GO" id="GO:0046872">
    <property type="term" value="F:metal ion binding"/>
    <property type="evidence" value="ECO:0007669"/>
    <property type="project" value="UniProtKB-KW"/>
</dbReference>
<comment type="caution">
    <text evidence="7">The sequence shown here is derived from an EMBL/GenBank/DDBJ whole genome shotgun (WGS) entry which is preliminary data.</text>
</comment>
<dbReference type="GO" id="GO:0016491">
    <property type="term" value="F:oxidoreductase activity"/>
    <property type="evidence" value="ECO:0007669"/>
    <property type="project" value="UniProtKB-KW"/>
</dbReference>
<dbReference type="PANTHER" id="PTHR43498:SF1">
    <property type="entry name" value="COB--COM HETERODISULFIDE REDUCTASE IRON-SULFUR SUBUNIT A"/>
    <property type="match status" value="1"/>
</dbReference>
<evidence type="ECO:0000256" key="5">
    <source>
        <dbReference type="ARBA" id="ARBA00023014"/>
    </source>
</evidence>
<dbReference type="OrthoDB" id="668499at2"/>